<accession>A0ABQ9V6L1</accession>
<sequence>MFFFAQRLLSDRAQNNLATDYWVEENNPCRLNFENDCPNHHIEPDRGLCVQETACHIVKLLLQLLAWEPHCHSYDQKSITIRKAPPLERPYDPTAASTRVMAPS</sequence>
<evidence type="ECO:0000313" key="2">
    <source>
        <dbReference type="EMBL" id="KAK2104589.1"/>
    </source>
</evidence>
<keyword evidence="3" id="KW-1185">Reference proteome</keyword>
<feature type="region of interest" description="Disordered" evidence="1">
    <location>
        <begin position="85"/>
        <end position="104"/>
    </location>
</feature>
<dbReference type="Proteomes" id="UP001266305">
    <property type="component" value="Unassembled WGS sequence"/>
</dbReference>
<reference evidence="2 3" key="1">
    <citation type="submission" date="2023-05" db="EMBL/GenBank/DDBJ databases">
        <title>B98-5 Cell Line De Novo Hybrid Assembly: An Optical Mapping Approach.</title>
        <authorList>
            <person name="Kananen K."/>
            <person name="Auerbach J.A."/>
            <person name="Kautto E."/>
            <person name="Blachly J.S."/>
        </authorList>
    </citation>
    <scope>NUCLEOTIDE SEQUENCE [LARGE SCALE GENOMIC DNA]</scope>
    <source>
        <strain evidence="2">B95-8</strain>
        <tissue evidence="2">Cell line</tissue>
    </source>
</reference>
<comment type="caution">
    <text evidence="2">The sequence shown here is derived from an EMBL/GenBank/DDBJ whole genome shotgun (WGS) entry which is preliminary data.</text>
</comment>
<evidence type="ECO:0000256" key="1">
    <source>
        <dbReference type="SAM" id="MobiDB-lite"/>
    </source>
</evidence>
<protein>
    <submittedName>
        <fullName evidence="2">Uncharacterized protein</fullName>
    </submittedName>
</protein>
<name>A0ABQ9V6L1_SAGOE</name>
<organism evidence="2 3">
    <name type="scientific">Saguinus oedipus</name>
    <name type="common">Cotton-top tamarin</name>
    <name type="synonym">Oedipomidas oedipus</name>
    <dbReference type="NCBI Taxonomy" id="9490"/>
    <lineage>
        <taxon>Eukaryota</taxon>
        <taxon>Metazoa</taxon>
        <taxon>Chordata</taxon>
        <taxon>Craniata</taxon>
        <taxon>Vertebrata</taxon>
        <taxon>Euteleostomi</taxon>
        <taxon>Mammalia</taxon>
        <taxon>Eutheria</taxon>
        <taxon>Euarchontoglires</taxon>
        <taxon>Primates</taxon>
        <taxon>Haplorrhini</taxon>
        <taxon>Platyrrhini</taxon>
        <taxon>Cebidae</taxon>
        <taxon>Callitrichinae</taxon>
        <taxon>Saguinus</taxon>
    </lineage>
</organism>
<gene>
    <name evidence="2" type="ORF">P7K49_018445</name>
</gene>
<evidence type="ECO:0000313" key="3">
    <source>
        <dbReference type="Proteomes" id="UP001266305"/>
    </source>
</evidence>
<dbReference type="EMBL" id="JASSZA010000008">
    <property type="protein sequence ID" value="KAK2104589.1"/>
    <property type="molecule type" value="Genomic_DNA"/>
</dbReference>
<proteinExistence type="predicted"/>